<dbReference type="SMART" id="SM00332">
    <property type="entry name" value="PP2Cc"/>
    <property type="match status" value="1"/>
</dbReference>
<evidence type="ECO:0000256" key="9">
    <source>
        <dbReference type="ARBA" id="ARBA00071184"/>
    </source>
</evidence>
<evidence type="ECO:0000313" key="18">
    <source>
        <dbReference type="Proteomes" id="UP000426857"/>
    </source>
</evidence>
<comment type="catalytic activity">
    <reaction evidence="8">
        <text>O-phospho-L-threonyl-[protein] + H2O = L-threonyl-[protein] + phosphate</text>
        <dbReference type="Rhea" id="RHEA:47004"/>
        <dbReference type="Rhea" id="RHEA-COMP:11060"/>
        <dbReference type="Rhea" id="RHEA-COMP:11605"/>
        <dbReference type="ChEBI" id="CHEBI:15377"/>
        <dbReference type="ChEBI" id="CHEBI:30013"/>
        <dbReference type="ChEBI" id="CHEBI:43474"/>
        <dbReference type="ChEBI" id="CHEBI:61977"/>
        <dbReference type="EC" id="3.1.3.16"/>
    </reaction>
</comment>
<keyword evidence="6" id="KW-0464">Manganese</keyword>
<feature type="region of interest" description="Disordered" evidence="12">
    <location>
        <begin position="247"/>
        <end position="284"/>
    </location>
</feature>
<evidence type="ECO:0000256" key="3">
    <source>
        <dbReference type="ARBA" id="ARBA00022723"/>
    </source>
</evidence>
<comment type="catalytic activity">
    <reaction evidence="7">
        <text>O-phospho-L-seryl-[protein] + H2O = L-seryl-[protein] + phosphate</text>
        <dbReference type="Rhea" id="RHEA:20629"/>
        <dbReference type="Rhea" id="RHEA-COMP:9863"/>
        <dbReference type="Rhea" id="RHEA-COMP:11604"/>
        <dbReference type="ChEBI" id="CHEBI:15377"/>
        <dbReference type="ChEBI" id="CHEBI:29999"/>
        <dbReference type="ChEBI" id="CHEBI:43474"/>
        <dbReference type="ChEBI" id="CHEBI:83421"/>
        <dbReference type="EC" id="3.1.3.16"/>
    </reaction>
</comment>
<evidence type="ECO:0000256" key="11">
    <source>
        <dbReference type="ARBA" id="ARBA00079123"/>
    </source>
</evidence>
<accession>A0A2N6SXF2</accession>
<evidence type="ECO:0000313" key="15">
    <source>
        <dbReference type="EMBL" id="PMC61754.1"/>
    </source>
</evidence>
<dbReference type="EMBL" id="PNHF01000021">
    <property type="protein sequence ID" value="PMC61754.1"/>
    <property type="molecule type" value="Genomic_DNA"/>
</dbReference>
<feature type="transmembrane region" description="Helical" evidence="13">
    <location>
        <begin position="297"/>
        <end position="318"/>
    </location>
</feature>
<sequence length="473" mass="49507">MNYSLDYIAISDRGLVRQNNEDSAYAGPRLLALADGMGGHAAGEVASQLMIAQVSKLDADQPDADLLDALALACAEGNSSIAEEIEANPVTEGMGTTLTALLFDGERVGLCHVGDSRGYLLRDGELTQITRDDTYVQSLVDEGSLTAEEASVHPQRSLILKALTGRPVEPTLKYREVRRGDRYLLCSDGLSDPVSRETIAEALAEGTPAEAANRLVELALRSGGPDNITIIIADVVDASADTPNEPALAGALGSLDSEAPRPNTSAGRAAAMRPPAEQERAVTAEPVGKAPKLRGRWLVATVVILALAAVAAIGVWGWRKNDSMYHLAVDEGVVQVRHGAPGSLLGFSLHSHHQYVCLSDDNQVTLPDPATDRGSLDCHLMAPEDLAPAARAQLDGLPADSYDEIRGQIGRLADQALPVCLTVATRGDGEAGAGAEDSGATESESATESAAADGGQDRGTGSEPGVNCREVRR</sequence>
<organism evidence="15 17">
    <name type="scientific">Corynebacterium xerosis</name>
    <dbReference type="NCBI Taxonomy" id="1725"/>
    <lineage>
        <taxon>Bacteria</taxon>
        <taxon>Bacillati</taxon>
        <taxon>Actinomycetota</taxon>
        <taxon>Actinomycetes</taxon>
        <taxon>Mycobacteriales</taxon>
        <taxon>Corynebacteriaceae</taxon>
        <taxon>Corynebacterium</taxon>
    </lineage>
</organism>
<evidence type="ECO:0000256" key="4">
    <source>
        <dbReference type="ARBA" id="ARBA00022801"/>
    </source>
</evidence>
<evidence type="ECO:0000256" key="7">
    <source>
        <dbReference type="ARBA" id="ARBA00047761"/>
    </source>
</evidence>
<evidence type="ECO:0000313" key="16">
    <source>
        <dbReference type="EMBL" id="QGS34497.1"/>
    </source>
</evidence>
<keyword evidence="3" id="KW-0479">Metal-binding</keyword>
<protein>
    <recommendedName>
        <fullName evidence="9">Serine/threonine protein phosphatase PstP</fullName>
        <ecNumber evidence="2">3.1.3.16</ecNumber>
    </recommendedName>
    <alternativeName>
        <fullName evidence="11">Mycobacterial Ser/Thr phosphatase</fullName>
    </alternativeName>
    <alternativeName>
        <fullName evidence="10">PP2C-family Ser/Thr phosphatase</fullName>
    </alternativeName>
</protein>
<dbReference type="CDD" id="cd00143">
    <property type="entry name" value="PP2Cc"/>
    <property type="match status" value="1"/>
</dbReference>
<feature type="domain" description="PPM-type phosphatase" evidence="14">
    <location>
        <begin position="6"/>
        <end position="235"/>
    </location>
</feature>
<dbReference type="GO" id="GO:0046872">
    <property type="term" value="F:metal ion binding"/>
    <property type="evidence" value="ECO:0007669"/>
    <property type="project" value="UniProtKB-KW"/>
</dbReference>
<dbReference type="AlphaFoldDB" id="A0A2N6SXF2"/>
<reference evidence="15 17" key="1">
    <citation type="submission" date="2017-09" db="EMBL/GenBank/DDBJ databases">
        <title>Bacterial strain isolated from the female urinary microbiota.</title>
        <authorList>
            <person name="Thomas-White K."/>
            <person name="Kumar N."/>
            <person name="Forster S."/>
            <person name="Putonti C."/>
            <person name="Lawley T."/>
            <person name="Wolfe A.J."/>
        </authorList>
    </citation>
    <scope>NUCLEOTIDE SEQUENCE [LARGE SCALE GENOMIC DNA]</scope>
    <source>
        <strain evidence="15 17">UMB0908</strain>
    </source>
</reference>
<dbReference type="Proteomes" id="UP000426857">
    <property type="component" value="Chromosome"/>
</dbReference>
<evidence type="ECO:0000256" key="8">
    <source>
        <dbReference type="ARBA" id="ARBA00048336"/>
    </source>
</evidence>
<name>A0A2N6SXF2_9CORY</name>
<dbReference type="RefSeq" id="WP_102213648.1">
    <property type="nucleotide sequence ID" value="NZ_CP046322.1"/>
</dbReference>
<dbReference type="Proteomes" id="UP000235363">
    <property type="component" value="Unassembled WGS sequence"/>
</dbReference>
<evidence type="ECO:0000256" key="12">
    <source>
        <dbReference type="SAM" id="MobiDB-lite"/>
    </source>
</evidence>
<evidence type="ECO:0000259" key="14">
    <source>
        <dbReference type="PROSITE" id="PS51746"/>
    </source>
</evidence>
<comment type="cofactor">
    <cofactor evidence="1">
        <name>Mn(2+)</name>
        <dbReference type="ChEBI" id="CHEBI:29035"/>
    </cofactor>
</comment>
<dbReference type="SUPFAM" id="SSF81606">
    <property type="entry name" value="PP2C-like"/>
    <property type="match status" value="1"/>
</dbReference>
<dbReference type="PANTHER" id="PTHR47992">
    <property type="entry name" value="PROTEIN PHOSPHATASE"/>
    <property type="match status" value="1"/>
</dbReference>
<dbReference type="SMART" id="SM00331">
    <property type="entry name" value="PP2C_SIG"/>
    <property type="match status" value="1"/>
</dbReference>
<dbReference type="GO" id="GO:0004722">
    <property type="term" value="F:protein serine/threonine phosphatase activity"/>
    <property type="evidence" value="ECO:0007669"/>
    <property type="project" value="UniProtKB-EC"/>
</dbReference>
<evidence type="ECO:0000256" key="2">
    <source>
        <dbReference type="ARBA" id="ARBA00013081"/>
    </source>
</evidence>
<dbReference type="InterPro" id="IPR001932">
    <property type="entry name" value="PPM-type_phosphatase-like_dom"/>
</dbReference>
<keyword evidence="13" id="KW-0812">Transmembrane</keyword>
<evidence type="ECO:0000313" key="17">
    <source>
        <dbReference type="Proteomes" id="UP000235363"/>
    </source>
</evidence>
<evidence type="ECO:0000256" key="5">
    <source>
        <dbReference type="ARBA" id="ARBA00022912"/>
    </source>
</evidence>
<evidence type="ECO:0000256" key="13">
    <source>
        <dbReference type="SAM" id="Phobius"/>
    </source>
</evidence>
<evidence type="ECO:0000256" key="10">
    <source>
        <dbReference type="ARBA" id="ARBA00077741"/>
    </source>
</evidence>
<gene>
    <name evidence="15" type="ORF">CJ204_09105</name>
    <name evidence="16" type="ORF">FOB82_05530</name>
</gene>
<evidence type="ECO:0000256" key="6">
    <source>
        <dbReference type="ARBA" id="ARBA00023211"/>
    </source>
</evidence>
<dbReference type="KEGG" id="cxe:FOB82_05530"/>
<dbReference type="FunFam" id="3.60.40.10:FF:000002">
    <property type="entry name" value="Serine/threonine phosphatase stp"/>
    <property type="match status" value="1"/>
</dbReference>
<dbReference type="EC" id="3.1.3.16" evidence="2"/>
<dbReference type="InterPro" id="IPR015655">
    <property type="entry name" value="PP2C"/>
</dbReference>
<feature type="region of interest" description="Disordered" evidence="12">
    <location>
        <begin position="428"/>
        <end position="473"/>
    </location>
</feature>
<proteinExistence type="predicted"/>
<feature type="compositionally biased region" description="Low complexity" evidence="12">
    <location>
        <begin position="433"/>
        <end position="454"/>
    </location>
</feature>
<keyword evidence="13" id="KW-1133">Transmembrane helix</keyword>
<dbReference type="PROSITE" id="PS51746">
    <property type="entry name" value="PPM_2"/>
    <property type="match status" value="1"/>
</dbReference>
<reference evidence="16 18" key="2">
    <citation type="submission" date="2019-11" db="EMBL/GenBank/DDBJ databases">
        <title>FDA dAtabase for Regulatory Grade micrObial Sequences (FDA-ARGOS): Supporting development and validation of Infectious Disease Dx tests.</title>
        <authorList>
            <person name="Kerrigan L."/>
            <person name="Long C."/>
            <person name="Tallon L."/>
            <person name="Sadzewicz L."/>
            <person name="Vavikolanu K."/>
            <person name="Mehta A."/>
            <person name="Aluvathingal J."/>
            <person name="Nadendla S."/>
            <person name="Yan Y."/>
            <person name="Sichtig H."/>
        </authorList>
    </citation>
    <scope>NUCLEOTIDE SEQUENCE [LARGE SCALE GENOMIC DNA]</scope>
    <source>
        <strain evidence="16 18">FDAARGOS_674</strain>
    </source>
</reference>
<dbReference type="Gene3D" id="3.60.40.10">
    <property type="entry name" value="PPM-type phosphatase domain"/>
    <property type="match status" value="1"/>
</dbReference>
<dbReference type="Pfam" id="PF13672">
    <property type="entry name" value="PP2C_2"/>
    <property type="match status" value="1"/>
</dbReference>
<evidence type="ECO:0000256" key="1">
    <source>
        <dbReference type="ARBA" id="ARBA00001936"/>
    </source>
</evidence>
<keyword evidence="5" id="KW-0904">Protein phosphatase</keyword>
<dbReference type="InterPro" id="IPR036457">
    <property type="entry name" value="PPM-type-like_dom_sf"/>
</dbReference>
<keyword evidence="4" id="KW-0378">Hydrolase</keyword>
<keyword evidence="13" id="KW-0472">Membrane</keyword>
<dbReference type="EMBL" id="CP046322">
    <property type="protein sequence ID" value="QGS34497.1"/>
    <property type="molecule type" value="Genomic_DNA"/>
</dbReference>